<keyword evidence="2" id="KW-1185">Reference proteome</keyword>
<evidence type="ECO:0000313" key="2">
    <source>
        <dbReference type="Proteomes" id="UP000518315"/>
    </source>
</evidence>
<dbReference type="RefSeq" id="WP_125844058.1">
    <property type="nucleotide sequence ID" value="NZ_JACHXH010000004.1"/>
</dbReference>
<reference evidence="1 2" key="1">
    <citation type="submission" date="2020-08" db="EMBL/GenBank/DDBJ databases">
        <title>Genomic Encyclopedia of Type Strains, Phase III (KMG-III): the genomes of soil and plant-associated and newly described type strains.</title>
        <authorList>
            <person name="Whitman W."/>
        </authorList>
    </citation>
    <scope>NUCLEOTIDE SEQUENCE [LARGE SCALE GENOMIC DNA]</scope>
    <source>
        <strain evidence="1 2">CECT 4113</strain>
    </source>
</reference>
<dbReference type="OrthoDB" id="1496333at2"/>
<dbReference type="EMBL" id="JACHXH010000004">
    <property type="protein sequence ID" value="MBB3133890.1"/>
    <property type="molecule type" value="Genomic_DNA"/>
</dbReference>
<organism evidence="1 2">
    <name type="scientific">Rhizobium pisi</name>
    <dbReference type="NCBI Taxonomy" id="574561"/>
    <lineage>
        <taxon>Bacteria</taxon>
        <taxon>Pseudomonadati</taxon>
        <taxon>Pseudomonadota</taxon>
        <taxon>Alphaproteobacteria</taxon>
        <taxon>Hyphomicrobiales</taxon>
        <taxon>Rhizobiaceae</taxon>
        <taxon>Rhizobium/Agrobacterium group</taxon>
        <taxon>Rhizobium</taxon>
    </lineage>
</organism>
<dbReference type="Proteomes" id="UP000518315">
    <property type="component" value="Unassembled WGS sequence"/>
</dbReference>
<accession>A0A4R0CP79</accession>
<dbReference type="InterPro" id="IPR027417">
    <property type="entry name" value="P-loop_NTPase"/>
</dbReference>
<evidence type="ECO:0000313" key="1">
    <source>
        <dbReference type="EMBL" id="MBB3133890.1"/>
    </source>
</evidence>
<name>A0A4R0CP79_9HYPH</name>
<protein>
    <submittedName>
        <fullName evidence="1">Uncharacterized protein</fullName>
    </submittedName>
</protein>
<dbReference type="Gene3D" id="3.40.50.300">
    <property type="entry name" value="P-loop containing nucleotide triphosphate hydrolases"/>
    <property type="match status" value="1"/>
</dbReference>
<gene>
    <name evidence="1" type="ORF">FHS26_001603</name>
</gene>
<sequence length="186" mass="20698">MQRQFGGSIMSGELYGAKVGDERGRIYFTPDGSARLHSHRGVFEIVEDKPIEATAFSLGDPSDIPEREWLYGRHYIRRYATASAGPGGGGKTAHSISEALSMVTGRPLLEPDGGLIKPLRVWWVDAEDPIDEINRRFHGAAKHFQVTNEQIGGRLFTDSGRDQAFVIARQDGRDLKIVAIRRRHSL</sequence>
<proteinExistence type="predicted"/>
<dbReference type="AlphaFoldDB" id="A0A4R0CP79"/>
<dbReference type="Pfam" id="PF13481">
    <property type="entry name" value="AAA_25"/>
    <property type="match status" value="1"/>
</dbReference>
<comment type="caution">
    <text evidence="1">The sequence shown here is derived from an EMBL/GenBank/DDBJ whole genome shotgun (WGS) entry which is preliminary data.</text>
</comment>